<dbReference type="InterPro" id="IPR049730">
    <property type="entry name" value="SNF2/RAD54-like_C"/>
</dbReference>
<dbReference type="PANTHER" id="PTHR45626:SF16">
    <property type="entry name" value="ATP-DEPENDENT HELICASE ULS1"/>
    <property type="match status" value="1"/>
</dbReference>
<dbReference type="SMART" id="SM00184">
    <property type="entry name" value="RING"/>
    <property type="match status" value="1"/>
</dbReference>
<dbReference type="Pfam" id="PF00097">
    <property type="entry name" value="zf-C3HC4"/>
    <property type="match status" value="1"/>
</dbReference>
<dbReference type="GO" id="GO:0005634">
    <property type="term" value="C:nucleus"/>
    <property type="evidence" value="ECO:0007669"/>
    <property type="project" value="TreeGrafter"/>
</dbReference>
<dbReference type="GO" id="GO:0008094">
    <property type="term" value="F:ATP-dependent activity, acting on DNA"/>
    <property type="evidence" value="ECO:0007669"/>
    <property type="project" value="TreeGrafter"/>
</dbReference>
<evidence type="ECO:0000256" key="3">
    <source>
        <dbReference type="ARBA" id="ARBA00022741"/>
    </source>
</evidence>
<evidence type="ECO:0000313" key="15">
    <source>
        <dbReference type="Proteomes" id="UP001201163"/>
    </source>
</evidence>
<dbReference type="Gene3D" id="3.40.50.300">
    <property type="entry name" value="P-loop containing nucleotide triphosphate hydrolases"/>
    <property type="match status" value="1"/>
</dbReference>
<dbReference type="InterPro" id="IPR027417">
    <property type="entry name" value="P-loop_NTPase"/>
</dbReference>
<accession>A0AAD4LDD2</accession>
<dbReference type="PROSITE" id="PS51194">
    <property type="entry name" value="HELICASE_CTER"/>
    <property type="match status" value="1"/>
</dbReference>
<feature type="compositionally biased region" description="Basic and acidic residues" evidence="10">
    <location>
        <begin position="618"/>
        <end position="629"/>
    </location>
</feature>
<dbReference type="CDD" id="cd18793">
    <property type="entry name" value="SF2_C_SNF"/>
    <property type="match status" value="1"/>
</dbReference>
<dbReference type="GO" id="GO:0005737">
    <property type="term" value="C:cytoplasm"/>
    <property type="evidence" value="ECO:0007669"/>
    <property type="project" value="TreeGrafter"/>
</dbReference>
<keyword evidence="7" id="KW-0862">Zinc</keyword>
<evidence type="ECO:0000256" key="9">
    <source>
        <dbReference type="PROSITE-ProRule" id="PRU00175"/>
    </source>
</evidence>
<keyword evidence="4 9" id="KW-0863">Zinc-finger</keyword>
<dbReference type="SUPFAM" id="SSF57850">
    <property type="entry name" value="RING/U-box"/>
    <property type="match status" value="1"/>
</dbReference>
<dbReference type="InterPro" id="IPR000330">
    <property type="entry name" value="SNF2_N"/>
</dbReference>
<dbReference type="InterPro" id="IPR050628">
    <property type="entry name" value="SNF2_RAD54_helicase_TF"/>
</dbReference>
<dbReference type="GO" id="GO:0004386">
    <property type="term" value="F:helicase activity"/>
    <property type="evidence" value="ECO:0007669"/>
    <property type="project" value="UniProtKB-KW"/>
</dbReference>
<dbReference type="GO" id="GO:0016787">
    <property type="term" value="F:hydrolase activity"/>
    <property type="evidence" value="ECO:0007669"/>
    <property type="project" value="UniProtKB-KW"/>
</dbReference>
<evidence type="ECO:0000256" key="2">
    <source>
        <dbReference type="ARBA" id="ARBA00022723"/>
    </source>
</evidence>
<dbReference type="PROSITE" id="PS50089">
    <property type="entry name" value="ZF_RING_2"/>
    <property type="match status" value="1"/>
</dbReference>
<dbReference type="GO" id="GO:0005524">
    <property type="term" value="F:ATP binding"/>
    <property type="evidence" value="ECO:0007669"/>
    <property type="project" value="UniProtKB-KW"/>
</dbReference>
<evidence type="ECO:0000259" key="12">
    <source>
        <dbReference type="PROSITE" id="PS51192"/>
    </source>
</evidence>
<gene>
    <name evidence="14" type="ORF">EDB92DRAFT_1936092</name>
</gene>
<dbReference type="Pfam" id="PF00271">
    <property type="entry name" value="Helicase_C"/>
    <property type="match status" value="1"/>
</dbReference>
<evidence type="ECO:0000259" key="13">
    <source>
        <dbReference type="PROSITE" id="PS51194"/>
    </source>
</evidence>
<sequence>MFRASSSENPLDAEFVVRDEVDGPLTRLDFGGDDQDQRLAEFVSRSIDNLAQDMQVKDGMKYLGLKDAKDLLPGMEVRLIPHQIIGVSWMLMQEKETAYKGGILADDMGLGKTVQMIATMAKNTPGPNENYRTALIVVPAALLHQWKEELESKTNGIFTAHIHHGKTKLKNLSAIRDKDIIITTYHTLVQDFVIKDPNVDPEDEIEWLSEHGGLLARMKWYRVVLDEAQFIRNRTTRASKVVAQLRAKYRWMLTGTPVTNSLVDLYGLIRFGRFRPWNDWQSFHEHITKVQVHDAPLAGARAQSILKPILLRRTKDSKLEGKPLLTLPPKIVELETLQFSPEEREIYDDFEKQAKVRVNKFIREGTIIQNHSAVLVMILRLRQLCCHPHLTLIRAEEGDDPILLVSGESEKELARARRVMGSEWVVRIKKRALDRARAIELDFTNGADEEDTMCPVCHEIYENNGRVLKCGHEVCADCLEDMSQSAIVHDGIFGYGDERQNNFAEKAFEEAAAKGFRPCPVCKKMNDISPNSIFLSIAFEPSHEELRAFSRAEKERSRLVRDRKLVKQEKKPIPKPEPAVQAKQEIFELSSDEELPDFSQILAGTKQEGFPQRRELLRRTGDDNYEKPRMSSASNASDDDESSEVKPEKKPESSSQKKGKQPATRKEIAKPSQRTVATWRRGDDDLEPSAKMNALVEQLRIAEDAGDKTIVYSQWTSMLDLIETLLARNGIQNLRYDGKMRSEAREAALAGFRRTGGPKVILISTKCGGVGLNLTIANRVVNMDLSWNYAAESQAYDRVHRLGQEKDVFVKRLVVEETIEERMLRLQDVKMGLADAALGEGTGVKLHKLSVREIKALFGMVPQQQRPPEAPQQNEGADDG</sequence>
<evidence type="ECO:0000256" key="10">
    <source>
        <dbReference type="SAM" id="MobiDB-lite"/>
    </source>
</evidence>
<evidence type="ECO:0000313" key="14">
    <source>
        <dbReference type="EMBL" id="KAH8987286.1"/>
    </source>
</evidence>
<evidence type="ECO:0000256" key="8">
    <source>
        <dbReference type="ARBA" id="ARBA00022840"/>
    </source>
</evidence>
<dbReference type="Pfam" id="PF00176">
    <property type="entry name" value="SNF2-rel_dom"/>
    <property type="match status" value="1"/>
</dbReference>
<dbReference type="SUPFAM" id="SSF52540">
    <property type="entry name" value="P-loop containing nucleoside triphosphate hydrolases"/>
    <property type="match status" value="2"/>
</dbReference>
<dbReference type="InterPro" id="IPR038718">
    <property type="entry name" value="SNF2-like_sf"/>
</dbReference>
<dbReference type="Gene3D" id="3.30.40.10">
    <property type="entry name" value="Zinc/RING finger domain, C3HC4 (zinc finger)"/>
    <property type="match status" value="1"/>
</dbReference>
<keyword evidence="15" id="KW-1185">Reference proteome</keyword>
<comment type="caution">
    <text evidence="14">The sequence shown here is derived from an EMBL/GenBank/DDBJ whole genome shotgun (WGS) entry which is preliminary data.</text>
</comment>
<protein>
    <submittedName>
        <fullName evidence="14">SNF2 family N-terminal domain-containing protein</fullName>
    </submittedName>
</protein>
<dbReference type="AlphaFoldDB" id="A0AAD4LDD2"/>
<dbReference type="SMART" id="SM00487">
    <property type="entry name" value="DEXDc"/>
    <property type="match status" value="1"/>
</dbReference>
<dbReference type="CDD" id="cd18008">
    <property type="entry name" value="DEXDc_SHPRH-like"/>
    <property type="match status" value="1"/>
</dbReference>
<dbReference type="InterPro" id="IPR013083">
    <property type="entry name" value="Znf_RING/FYVE/PHD"/>
</dbReference>
<feature type="domain" description="Helicase ATP-binding" evidence="12">
    <location>
        <begin position="93"/>
        <end position="275"/>
    </location>
</feature>
<name>A0AAD4LDD2_9AGAM</name>
<evidence type="ECO:0000256" key="7">
    <source>
        <dbReference type="ARBA" id="ARBA00022833"/>
    </source>
</evidence>
<feature type="compositionally biased region" description="Low complexity" evidence="10">
    <location>
        <begin position="862"/>
        <end position="873"/>
    </location>
</feature>
<keyword evidence="3" id="KW-0547">Nucleotide-binding</keyword>
<keyword evidence="2" id="KW-0479">Metal-binding</keyword>
<proteinExistence type="inferred from homology"/>
<evidence type="ECO:0000256" key="5">
    <source>
        <dbReference type="ARBA" id="ARBA00022801"/>
    </source>
</evidence>
<evidence type="ECO:0000256" key="6">
    <source>
        <dbReference type="ARBA" id="ARBA00022806"/>
    </source>
</evidence>
<dbReference type="SMART" id="SM00490">
    <property type="entry name" value="HELICc"/>
    <property type="match status" value="1"/>
</dbReference>
<dbReference type="Gene3D" id="3.40.50.10810">
    <property type="entry name" value="Tandem AAA-ATPase domain"/>
    <property type="match status" value="1"/>
</dbReference>
<feature type="region of interest" description="Disordered" evidence="10">
    <location>
        <begin position="618"/>
        <end position="685"/>
    </location>
</feature>
<dbReference type="PANTHER" id="PTHR45626">
    <property type="entry name" value="TRANSCRIPTION TERMINATION FACTOR 2-RELATED"/>
    <property type="match status" value="1"/>
</dbReference>
<comment type="similarity">
    <text evidence="1">Belongs to the SNF2/RAD54 helicase family.</text>
</comment>
<dbReference type="GO" id="GO:0000724">
    <property type="term" value="P:double-strand break repair via homologous recombination"/>
    <property type="evidence" value="ECO:0007669"/>
    <property type="project" value="TreeGrafter"/>
</dbReference>
<feature type="compositionally biased region" description="Basic and acidic residues" evidence="10">
    <location>
        <begin position="643"/>
        <end position="652"/>
    </location>
</feature>
<feature type="domain" description="RING-type" evidence="11">
    <location>
        <begin position="454"/>
        <end position="523"/>
    </location>
</feature>
<dbReference type="InterPro" id="IPR001841">
    <property type="entry name" value="Znf_RING"/>
</dbReference>
<dbReference type="EMBL" id="JAKELL010000048">
    <property type="protein sequence ID" value="KAH8987286.1"/>
    <property type="molecule type" value="Genomic_DNA"/>
</dbReference>
<dbReference type="InterPro" id="IPR001650">
    <property type="entry name" value="Helicase_C-like"/>
</dbReference>
<feature type="domain" description="Helicase C-terminal" evidence="13">
    <location>
        <begin position="695"/>
        <end position="850"/>
    </location>
</feature>
<evidence type="ECO:0000256" key="1">
    <source>
        <dbReference type="ARBA" id="ARBA00007025"/>
    </source>
</evidence>
<dbReference type="PROSITE" id="PS51192">
    <property type="entry name" value="HELICASE_ATP_BIND_1"/>
    <property type="match status" value="1"/>
</dbReference>
<keyword evidence="5" id="KW-0378">Hydrolase</keyword>
<dbReference type="InterPro" id="IPR017907">
    <property type="entry name" value="Znf_RING_CS"/>
</dbReference>
<feature type="region of interest" description="Disordered" evidence="10">
    <location>
        <begin position="861"/>
        <end position="880"/>
    </location>
</feature>
<evidence type="ECO:0000256" key="4">
    <source>
        <dbReference type="ARBA" id="ARBA00022771"/>
    </source>
</evidence>
<dbReference type="InterPro" id="IPR014001">
    <property type="entry name" value="Helicase_ATP-bd"/>
</dbReference>
<dbReference type="Proteomes" id="UP001201163">
    <property type="component" value="Unassembled WGS sequence"/>
</dbReference>
<dbReference type="PROSITE" id="PS00518">
    <property type="entry name" value="ZF_RING_1"/>
    <property type="match status" value="1"/>
</dbReference>
<organism evidence="14 15">
    <name type="scientific">Lactarius akahatsu</name>
    <dbReference type="NCBI Taxonomy" id="416441"/>
    <lineage>
        <taxon>Eukaryota</taxon>
        <taxon>Fungi</taxon>
        <taxon>Dikarya</taxon>
        <taxon>Basidiomycota</taxon>
        <taxon>Agaricomycotina</taxon>
        <taxon>Agaricomycetes</taxon>
        <taxon>Russulales</taxon>
        <taxon>Russulaceae</taxon>
        <taxon>Lactarius</taxon>
    </lineage>
</organism>
<reference evidence="14" key="1">
    <citation type="submission" date="2022-01" db="EMBL/GenBank/DDBJ databases">
        <title>Comparative genomics reveals a dynamic genome evolution in the ectomycorrhizal milk-cap (Lactarius) mushrooms.</title>
        <authorList>
            <consortium name="DOE Joint Genome Institute"/>
            <person name="Lebreton A."/>
            <person name="Tang N."/>
            <person name="Kuo A."/>
            <person name="LaButti K."/>
            <person name="Drula E."/>
            <person name="Barry K."/>
            <person name="Clum A."/>
            <person name="Lipzen A."/>
            <person name="Mousain D."/>
            <person name="Ng V."/>
            <person name="Wang R."/>
            <person name="Wang X."/>
            <person name="Dai Y."/>
            <person name="Henrissat B."/>
            <person name="Grigoriev I.V."/>
            <person name="Guerin-Laguette A."/>
            <person name="Yu F."/>
            <person name="Martin F.M."/>
        </authorList>
    </citation>
    <scope>NUCLEOTIDE SEQUENCE</scope>
    <source>
        <strain evidence="14">QP</strain>
    </source>
</reference>
<evidence type="ECO:0000259" key="11">
    <source>
        <dbReference type="PROSITE" id="PS50089"/>
    </source>
</evidence>
<dbReference type="InterPro" id="IPR018957">
    <property type="entry name" value="Znf_C3HC4_RING-type"/>
</dbReference>
<dbReference type="GO" id="GO:0008270">
    <property type="term" value="F:zinc ion binding"/>
    <property type="evidence" value="ECO:0007669"/>
    <property type="project" value="UniProtKB-KW"/>
</dbReference>
<keyword evidence="6" id="KW-0347">Helicase</keyword>
<keyword evidence="8" id="KW-0067">ATP-binding</keyword>